<accession>A0A6J6C4W9</accession>
<dbReference type="EMBL" id="CAEZSH010000141">
    <property type="protein sequence ID" value="CAB4545593.1"/>
    <property type="molecule type" value="Genomic_DNA"/>
</dbReference>
<evidence type="ECO:0000313" key="2">
    <source>
        <dbReference type="EMBL" id="CAB4545593.1"/>
    </source>
</evidence>
<gene>
    <name evidence="2" type="ORF">UFOPK1410_00944</name>
</gene>
<dbReference type="InterPro" id="IPR008407">
    <property type="entry name" value="Brnchd-chn_aa_trnsp_AzlD"/>
</dbReference>
<dbReference type="Pfam" id="PF05437">
    <property type="entry name" value="AzlD"/>
    <property type="match status" value="1"/>
</dbReference>
<proteinExistence type="predicted"/>
<keyword evidence="1" id="KW-0812">Transmembrane</keyword>
<dbReference type="AlphaFoldDB" id="A0A6J6C4W9"/>
<keyword evidence="1" id="KW-1133">Transmembrane helix</keyword>
<feature type="transmembrane region" description="Helical" evidence="1">
    <location>
        <begin position="37"/>
        <end position="57"/>
    </location>
</feature>
<evidence type="ECO:0000256" key="1">
    <source>
        <dbReference type="SAM" id="Phobius"/>
    </source>
</evidence>
<protein>
    <submittedName>
        <fullName evidence="2">Unannotated protein</fullName>
    </submittedName>
</protein>
<feature type="transmembrane region" description="Helical" evidence="1">
    <location>
        <begin position="69"/>
        <end position="97"/>
    </location>
</feature>
<keyword evidence="1" id="KW-0472">Membrane</keyword>
<organism evidence="2">
    <name type="scientific">freshwater metagenome</name>
    <dbReference type="NCBI Taxonomy" id="449393"/>
    <lineage>
        <taxon>unclassified sequences</taxon>
        <taxon>metagenomes</taxon>
        <taxon>ecological metagenomes</taxon>
    </lineage>
</organism>
<sequence>MEIWIAVIAASLAVYSWKILGSTLPERVLNHPKINRLATFLTVALMAGLVGVQGFVNNREISLDARLPALLLAVLLAILRVPFILIVLAAAATAAALRFFF</sequence>
<reference evidence="2" key="1">
    <citation type="submission" date="2020-05" db="EMBL/GenBank/DDBJ databases">
        <authorList>
            <person name="Chiriac C."/>
            <person name="Salcher M."/>
            <person name="Ghai R."/>
            <person name="Kavagutti S V."/>
        </authorList>
    </citation>
    <scope>NUCLEOTIDE SEQUENCE</scope>
</reference>
<name>A0A6J6C4W9_9ZZZZ</name>